<keyword evidence="5 15" id="KW-0812">Transmembrane</keyword>
<dbReference type="InterPro" id="IPR027417">
    <property type="entry name" value="P-loop_NTPase"/>
</dbReference>
<dbReference type="InterPro" id="IPR000642">
    <property type="entry name" value="Peptidase_M41"/>
</dbReference>
<dbReference type="PANTHER" id="PTHR23076">
    <property type="entry name" value="METALLOPROTEASE M41 FTSH"/>
    <property type="match status" value="1"/>
</dbReference>
<sequence>MKDIKKIIIISLIVISIGLIAYGIYNFLNKPEYIKVSYSSFIEKVESGEIAEVHLNDEPELKGQLTDGQYFKTDNPRIDNLKEMLLMNSVNVVEVNEQHTLGEIIAFVGLIGGFIVLAIFLSRNNERQASKEYDKMSSIEYSSEKNKQLTFSSVAGNDEAKESLMELVDFLKNPDKYMRYGARMPKGVILYGPPGTGKTLMAKALASEAMVDFMAVSGSDFVQIYAGLGAARIRSLFKKAREKSKCVIFIDEIDAIGKKRDRGGLGGSDESDRTLNALLTEMSGFKGSEGIIVLAATNRLDTLDEALLRPGRFDRQIEVGLPDLKAREEILQLYSEDRPISPALDLGRLAQQTVYFSGAKLESLMNEAAIYAARDNAKSIEDYHVDKAFYKVIAGDEKKNRSQIAKQDRRITAFHEAGHTVATKLLASANKVTKVTIIPSTKGAGGFCMNIPPDKMFHTKLDMINNIKISLAGRVVEEIIFGKDNITTGASNDIQKATETLLMMIKHFGMSEKMGMLNYEMLMGQQAADGNLVKECNHSMEALYNETKELINDNIELVTEIANELLRKETLNEDEIDIIIENVSLRRTH</sequence>
<evidence type="ECO:0000256" key="9">
    <source>
        <dbReference type="ARBA" id="ARBA00022833"/>
    </source>
</evidence>
<comment type="similarity">
    <text evidence="14 15">In the central section; belongs to the AAA ATPase family.</text>
</comment>
<evidence type="ECO:0000256" key="4">
    <source>
        <dbReference type="ARBA" id="ARBA00022670"/>
    </source>
</evidence>
<dbReference type="FunFam" id="1.10.8.60:FF:000001">
    <property type="entry name" value="ATP-dependent zinc metalloprotease FtsH"/>
    <property type="match status" value="1"/>
</dbReference>
<comment type="similarity">
    <text evidence="2 15">In the C-terminal section; belongs to the peptidase M41 family.</text>
</comment>
<evidence type="ECO:0000256" key="14">
    <source>
        <dbReference type="ARBA" id="ARBA00061570"/>
    </source>
</evidence>
<feature type="binding site" evidence="15">
    <location>
        <begin position="192"/>
        <end position="199"/>
    </location>
    <ligand>
        <name>ATP</name>
        <dbReference type="ChEBI" id="CHEBI:30616"/>
    </ligand>
</feature>
<reference evidence="18 19" key="1">
    <citation type="submission" date="2019-10" db="EMBL/GenBank/DDBJ databases">
        <title>Alkaliphilus serpentinus sp. nov. and Alkaliphilus pronyensis sp. nov., two novel anaerobic alkaliphilic species isolated from the serpentinized-hosted hydrothermal field of the Prony Bay (New Caledonia).</title>
        <authorList>
            <person name="Postec A."/>
        </authorList>
    </citation>
    <scope>NUCLEOTIDE SEQUENCE [LARGE SCALE GENOMIC DNA]</scope>
    <source>
        <strain evidence="18 19">LacV</strain>
    </source>
</reference>
<dbReference type="Gene3D" id="3.30.720.210">
    <property type="match status" value="1"/>
</dbReference>
<dbReference type="GO" id="GO:0016887">
    <property type="term" value="F:ATP hydrolysis activity"/>
    <property type="evidence" value="ECO:0007669"/>
    <property type="project" value="UniProtKB-UniRule"/>
</dbReference>
<dbReference type="Gene3D" id="1.10.8.60">
    <property type="match status" value="1"/>
</dbReference>
<keyword evidence="19" id="KW-1185">Reference proteome</keyword>
<evidence type="ECO:0000256" key="5">
    <source>
        <dbReference type="ARBA" id="ARBA00022692"/>
    </source>
</evidence>
<dbReference type="HAMAP" id="MF_01458">
    <property type="entry name" value="FtsH"/>
    <property type="match status" value="1"/>
</dbReference>
<comment type="subunit">
    <text evidence="15">Homohexamer.</text>
</comment>
<name>A0A6I0F766_9FIRM</name>
<evidence type="ECO:0000256" key="13">
    <source>
        <dbReference type="ARBA" id="ARBA00023136"/>
    </source>
</evidence>
<dbReference type="EMBL" id="WBZC01000079">
    <property type="protein sequence ID" value="KAB3529793.1"/>
    <property type="molecule type" value="Genomic_DNA"/>
</dbReference>
<dbReference type="EC" id="3.4.24.-" evidence="15"/>
<evidence type="ECO:0000313" key="19">
    <source>
        <dbReference type="Proteomes" id="UP000432715"/>
    </source>
</evidence>
<dbReference type="GO" id="GO:0004176">
    <property type="term" value="F:ATP-dependent peptidase activity"/>
    <property type="evidence" value="ECO:0007669"/>
    <property type="project" value="InterPro"/>
</dbReference>
<evidence type="ECO:0000256" key="11">
    <source>
        <dbReference type="ARBA" id="ARBA00022989"/>
    </source>
</evidence>
<feature type="transmembrane region" description="Helical" evidence="15">
    <location>
        <begin position="104"/>
        <end position="121"/>
    </location>
</feature>
<organism evidence="18 19">
    <name type="scientific">Alkaliphilus pronyensis</name>
    <dbReference type="NCBI Taxonomy" id="1482732"/>
    <lineage>
        <taxon>Bacteria</taxon>
        <taxon>Bacillati</taxon>
        <taxon>Bacillota</taxon>
        <taxon>Clostridia</taxon>
        <taxon>Peptostreptococcales</taxon>
        <taxon>Natronincolaceae</taxon>
        <taxon>Alkaliphilus</taxon>
    </lineage>
</organism>
<evidence type="ECO:0000256" key="3">
    <source>
        <dbReference type="ARBA" id="ARBA00022475"/>
    </source>
</evidence>
<dbReference type="InterPro" id="IPR003593">
    <property type="entry name" value="AAA+_ATPase"/>
</dbReference>
<dbReference type="InterPro" id="IPR037219">
    <property type="entry name" value="Peptidase_M41-like"/>
</dbReference>
<evidence type="ECO:0000256" key="8">
    <source>
        <dbReference type="ARBA" id="ARBA00022801"/>
    </source>
</evidence>
<dbReference type="InterPro" id="IPR003959">
    <property type="entry name" value="ATPase_AAA_core"/>
</dbReference>
<dbReference type="Proteomes" id="UP000432715">
    <property type="component" value="Unassembled WGS sequence"/>
</dbReference>
<dbReference type="GO" id="GO:0030163">
    <property type="term" value="P:protein catabolic process"/>
    <property type="evidence" value="ECO:0007669"/>
    <property type="project" value="UniProtKB-UniRule"/>
</dbReference>
<dbReference type="GO" id="GO:0006508">
    <property type="term" value="P:proteolysis"/>
    <property type="evidence" value="ECO:0007669"/>
    <property type="project" value="UniProtKB-KW"/>
</dbReference>
<evidence type="ECO:0000256" key="16">
    <source>
        <dbReference type="RuleBase" id="RU003651"/>
    </source>
</evidence>
<dbReference type="InterPro" id="IPR005936">
    <property type="entry name" value="FtsH"/>
</dbReference>
<comment type="similarity">
    <text evidence="16">Belongs to the AAA ATPase family.</text>
</comment>
<dbReference type="FunFam" id="3.40.50.300:FF:000001">
    <property type="entry name" value="ATP-dependent zinc metalloprotease FtsH"/>
    <property type="match status" value="1"/>
</dbReference>
<dbReference type="GO" id="GO:0004222">
    <property type="term" value="F:metalloendopeptidase activity"/>
    <property type="evidence" value="ECO:0007669"/>
    <property type="project" value="InterPro"/>
</dbReference>
<feature type="binding site" evidence="15">
    <location>
        <position position="415"/>
    </location>
    <ligand>
        <name>Zn(2+)</name>
        <dbReference type="ChEBI" id="CHEBI:29105"/>
        <note>catalytic</note>
    </ligand>
</feature>
<evidence type="ECO:0000256" key="10">
    <source>
        <dbReference type="ARBA" id="ARBA00022840"/>
    </source>
</evidence>
<dbReference type="PROSITE" id="PS00674">
    <property type="entry name" value="AAA"/>
    <property type="match status" value="1"/>
</dbReference>
<dbReference type="InterPro" id="IPR003960">
    <property type="entry name" value="ATPase_AAA_CS"/>
</dbReference>
<comment type="subcellular location">
    <subcellularLocation>
        <location evidence="15">Cell membrane</location>
        <topology evidence="15">Multi-pass membrane protein</topology>
        <orientation evidence="15">Cytoplasmic side</orientation>
    </subcellularLocation>
    <subcellularLocation>
        <location evidence="1">Membrane</location>
    </subcellularLocation>
</comment>
<evidence type="ECO:0000256" key="6">
    <source>
        <dbReference type="ARBA" id="ARBA00022723"/>
    </source>
</evidence>
<keyword evidence="9 15" id="KW-0862">Zinc</keyword>
<feature type="binding site" evidence="15">
    <location>
        <position position="419"/>
    </location>
    <ligand>
        <name>Zn(2+)</name>
        <dbReference type="ChEBI" id="CHEBI:29105"/>
        <note>catalytic</note>
    </ligand>
</feature>
<dbReference type="InterPro" id="IPR041569">
    <property type="entry name" value="AAA_lid_3"/>
</dbReference>
<gene>
    <name evidence="15" type="primary">ftsH</name>
    <name evidence="18" type="ORF">F8154_14475</name>
</gene>
<dbReference type="GO" id="GO:0008270">
    <property type="term" value="F:zinc ion binding"/>
    <property type="evidence" value="ECO:0007669"/>
    <property type="project" value="UniProtKB-UniRule"/>
</dbReference>
<keyword evidence="11 15" id="KW-1133">Transmembrane helix</keyword>
<comment type="caution">
    <text evidence="18">The sequence shown here is derived from an EMBL/GenBank/DDBJ whole genome shotgun (WGS) entry which is preliminary data.</text>
</comment>
<comment type="cofactor">
    <cofactor evidence="15">
        <name>Zn(2+)</name>
        <dbReference type="ChEBI" id="CHEBI:29105"/>
    </cofactor>
    <text evidence="15">Binds 1 zinc ion per subunit.</text>
</comment>
<dbReference type="SUPFAM" id="SSF140990">
    <property type="entry name" value="FtsH protease domain-like"/>
    <property type="match status" value="1"/>
</dbReference>
<evidence type="ECO:0000313" key="18">
    <source>
        <dbReference type="EMBL" id="KAB3529793.1"/>
    </source>
</evidence>
<dbReference type="OrthoDB" id="9809379at2"/>
<evidence type="ECO:0000256" key="12">
    <source>
        <dbReference type="ARBA" id="ARBA00023049"/>
    </source>
</evidence>
<feature type="active site" evidence="15">
    <location>
        <position position="416"/>
    </location>
</feature>
<dbReference type="AlphaFoldDB" id="A0A6I0F766"/>
<keyword evidence="7 15" id="KW-0547">Nucleotide-binding</keyword>
<dbReference type="GO" id="GO:0005524">
    <property type="term" value="F:ATP binding"/>
    <property type="evidence" value="ECO:0007669"/>
    <property type="project" value="UniProtKB-UniRule"/>
</dbReference>
<accession>A0A6I0F766</accession>
<dbReference type="Gene3D" id="1.20.58.760">
    <property type="entry name" value="Peptidase M41"/>
    <property type="match status" value="1"/>
</dbReference>
<evidence type="ECO:0000256" key="2">
    <source>
        <dbReference type="ARBA" id="ARBA00010044"/>
    </source>
</evidence>
<evidence type="ECO:0000256" key="7">
    <source>
        <dbReference type="ARBA" id="ARBA00022741"/>
    </source>
</evidence>
<dbReference type="PANTHER" id="PTHR23076:SF97">
    <property type="entry name" value="ATP-DEPENDENT ZINC METALLOPROTEASE YME1L1"/>
    <property type="match status" value="1"/>
</dbReference>
<keyword evidence="8 15" id="KW-0378">Hydrolase</keyword>
<feature type="binding site" evidence="15">
    <location>
        <position position="493"/>
    </location>
    <ligand>
        <name>Zn(2+)</name>
        <dbReference type="ChEBI" id="CHEBI:29105"/>
        <note>catalytic</note>
    </ligand>
</feature>
<feature type="transmembrane region" description="Helical" evidence="15">
    <location>
        <begin position="7"/>
        <end position="28"/>
    </location>
</feature>
<keyword evidence="4 15" id="KW-0645">Protease</keyword>
<dbReference type="InterPro" id="IPR011546">
    <property type="entry name" value="Pept_M41_FtsH_extracell"/>
</dbReference>
<keyword evidence="3 15" id="KW-1003">Cell membrane</keyword>
<dbReference type="Gene3D" id="3.40.50.300">
    <property type="entry name" value="P-loop containing nucleotide triphosphate hydrolases"/>
    <property type="match status" value="1"/>
</dbReference>
<keyword evidence="6 15" id="KW-0479">Metal-binding</keyword>
<evidence type="ECO:0000256" key="1">
    <source>
        <dbReference type="ARBA" id="ARBA00004370"/>
    </source>
</evidence>
<dbReference type="Pfam" id="PF01434">
    <property type="entry name" value="Peptidase_M41"/>
    <property type="match status" value="1"/>
</dbReference>
<keyword evidence="13 15" id="KW-0472">Membrane</keyword>
<dbReference type="CDD" id="cd19501">
    <property type="entry name" value="RecA-like_FtsH"/>
    <property type="match status" value="1"/>
</dbReference>
<dbReference type="Pfam" id="PF17862">
    <property type="entry name" value="AAA_lid_3"/>
    <property type="match status" value="1"/>
</dbReference>
<evidence type="ECO:0000256" key="15">
    <source>
        <dbReference type="HAMAP-Rule" id="MF_01458"/>
    </source>
</evidence>
<dbReference type="GO" id="GO:0005886">
    <property type="term" value="C:plasma membrane"/>
    <property type="evidence" value="ECO:0007669"/>
    <property type="project" value="UniProtKB-SubCell"/>
</dbReference>
<dbReference type="SMART" id="SM00382">
    <property type="entry name" value="AAA"/>
    <property type="match status" value="1"/>
</dbReference>
<evidence type="ECO:0000259" key="17">
    <source>
        <dbReference type="SMART" id="SM00382"/>
    </source>
</evidence>
<protein>
    <recommendedName>
        <fullName evidence="15">ATP-dependent zinc metalloprotease FtsH</fullName>
        <ecNumber evidence="15">3.4.24.-</ecNumber>
    </recommendedName>
</protein>
<feature type="domain" description="AAA+ ATPase" evidence="17">
    <location>
        <begin position="184"/>
        <end position="323"/>
    </location>
</feature>
<keyword evidence="10 15" id="KW-0067">ATP-binding</keyword>
<dbReference type="SUPFAM" id="SSF52540">
    <property type="entry name" value="P-loop containing nucleoside triphosphate hydrolases"/>
    <property type="match status" value="1"/>
</dbReference>
<dbReference type="Pfam" id="PF00004">
    <property type="entry name" value="AAA"/>
    <property type="match status" value="1"/>
</dbReference>
<comment type="function">
    <text evidence="15">Acts as a processive, ATP-dependent zinc metallopeptidase for both cytoplasmic and membrane proteins. Plays a role in the quality control of integral membrane proteins.</text>
</comment>
<proteinExistence type="inferred from homology"/>
<keyword evidence="12 15" id="KW-0482">Metalloprotease</keyword>
<dbReference type="Pfam" id="PF06480">
    <property type="entry name" value="FtsH_ext"/>
    <property type="match status" value="1"/>
</dbReference>